<dbReference type="PANTHER" id="PTHR28047:SF5">
    <property type="entry name" value="PROTEIN DCG1"/>
    <property type="match status" value="1"/>
</dbReference>
<name>A0ABX7BBW3_9PROT</name>
<keyword evidence="3" id="KW-1185">Reference proteome</keyword>
<protein>
    <submittedName>
        <fullName evidence="2">Aspartate/glutamate racemase family protein</fullName>
    </submittedName>
</protein>
<evidence type="ECO:0000256" key="1">
    <source>
        <dbReference type="ARBA" id="ARBA00038414"/>
    </source>
</evidence>
<dbReference type="InterPro" id="IPR015942">
    <property type="entry name" value="Asp/Glu/hydantoin_racemase"/>
</dbReference>
<evidence type="ECO:0000313" key="3">
    <source>
        <dbReference type="Proteomes" id="UP000595197"/>
    </source>
</evidence>
<dbReference type="InterPro" id="IPR053714">
    <property type="entry name" value="Iso_Racemase_Enz_sf"/>
</dbReference>
<proteinExistence type="inferred from homology"/>
<dbReference type="PANTHER" id="PTHR28047">
    <property type="entry name" value="PROTEIN DCG1"/>
    <property type="match status" value="1"/>
</dbReference>
<gene>
    <name evidence="2" type="ORF">IGS68_12030</name>
</gene>
<dbReference type="Gene3D" id="3.40.50.12500">
    <property type="match status" value="1"/>
</dbReference>
<dbReference type="EMBL" id="CP067420">
    <property type="protein sequence ID" value="QQP91882.1"/>
    <property type="molecule type" value="Genomic_DNA"/>
</dbReference>
<dbReference type="InterPro" id="IPR052186">
    <property type="entry name" value="Hydantoin_racemase-like"/>
</dbReference>
<sequence>MRVLVINPNTTVAVTESIVAEARRVASQDIEITGVSARFGSPFIQTPEESATAAEAVLELVARLAPGFDAVVIAAFSDPGLDAARAVSPVPVVGIAESAMLTALLCGGRFAIVTLGSALKPVLEQAARRLGCADRLSAIHALDLPAGAADGARRAATVQHDHGATLAGLCRRAAATEGVRSIILGGGPLAGLAHRIRDQVQVPLLDGTACAISHAATLVRLGVRYWPEPEPRPEVARAS</sequence>
<dbReference type="Pfam" id="PF01177">
    <property type="entry name" value="Asp_Glu_race"/>
    <property type="match status" value="1"/>
</dbReference>
<reference evidence="2" key="1">
    <citation type="submission" date="2021-02" db="EMBL/GenBank/DDBJ databases">
        <title>Skermanella TT6 skin isolate.</title>
        <authorList>
            <person name="Lee K."/>
            <person name="Ganzorig M."/>
        </authorList>
    </citation>
    <scope>NUCLEOTIDE SEQUENCE</scope>
    <source>
        <strain evidence="2">TT6</strain>
    </source>
</reference>
<accession>A0ABX7BBW3</accession>
<evidence type="ECO:0000313" key="2">
    <source>
        <dbReference type="EMBL" id="QQP91882.1"/>
    </source>
</evidence>
<dbReference type="Proteomes" id="UP000595197">
    <property type="component" value="Chromosome"/>
</dbReference>
<organism evidence="2 3">
    <name type="scientific">Skermanella cutis</name>
    <dbReference type="NCBI Taxonomy" id="2775420"/>
    <lineage>
        <taxon>Bacteria</taxon>
        <taxon>Pseudomonadati</taxon>
        <taxon>Pseudomonadota</taxon>
        <taxon>Alphaproteobacteria</taxon>
        <taxon>Rhodospirillales</taxon>
        <taxon>Azospirillaceae</taxon>
        <taxon>Skermanella</taxon>
    </lineage>
</organism>
<dbReference type="RefSeq" id="WP_201080264.1">
    <property type="nucleotide sequence ID" value="NZ_CP067420.1"/>
</dbReference>
<comment type="similarity">
    <text evidence="1">Belongs to the HyuE racemase family.</text>
</comment>